<reference evidence="1 2" key="1">
    <citation type="submission" date="2020-09" db="EMBL/GenBank/DDBJ databases">
        <title>Genome sequences of type strains of Chitinophaga qingshengii and Chitinophaga varians.</title>
        <authorList>
            <person name="Kittiwongwattana C."/>
        </authorList>
    </citation>
    <scope>NUCLEOTIDE SEQUENCE [LARGE SCALE GENOMIC DNA]</scope>
    <source>
        <strain evidence="1 2">JCM 30026</strain>
    </source>
</reference>
<dbReference type="EMBL" id="JACVFC010000001">
    <property type="protein sequence ID" value="MBC9929232.1"/>
    <property type="molecule type" value="Genomic_DNA"/>
</dbReference>
<comment type="caution">
    <text evidence="1">The sequence shown here is derived from an EMBL/GenBank/DDBJ whole genome shotgun (WGS) entry which is preliminary data.</text>
</comment>
<gene>
    <name evidence="1" type="ORF">ICL07_02535</name>
</gene>
<accession>A0ABR7TID5</accession>
<proteinExistence type="predicted"/>
<protein>
    <submittedName>
        <fullName evidence="1">DUF5007 domain-containing protein</fullName>
    </submittedName>
</protein>
<dbReference type="RefSeq" id="WP_188086373.1">
    <property type="nucleotide sequence ID" value="NZ_JACVFC010000001.1"/>
</dbReference>
<dbReference type="PROSITE" id="PS51257">
    <property type="entry name" value="PROKAR_LIPOPROTEIN"/>
    <property type="match status" value="1"/>
</dbReference>
<keyword evidence="2" id="KW-1185">Reference proteome</keyword>
<organism evidence="1 2">
    <name type="scientific">Chitinophaga qingshengii</name>
    <dbReference type="NCBI Taxonomy" id="1569794"/>
    <lineage>
        <taxon>Bacteria</taxon>
        <taxon>Pseudomonadati</taxon>
        <taxon>Bacteroidota</taxon>
        <taxon>Chitinophagia</taxon>
        <taxon>Chitinophagales</taxon>
        <taxon>Chitinophagaceae</taxon>
        <taxon>Chitinophaga</taxon>
    </lineage>
</organism>
<dbReference type="Pfam" id="PF16398">
    <property type="entry name" value="DUF5007"/>
    <property type="match status" value="1"/>
</dbReference>
<dbReference type="Proteomes" id="UP000659124">
    <property type="component" value="Unassembled WGS sequence"/>
</dbReference>
<evidence type="ECO:0000313" key="2">
    <source>
        <dbReference type="Proteomes" id="UP000659124"/>
    </source>
</evidence>
<name>A0ABR7TID5_9BACT</name>
<evidence type="ECO:0000313" key="1">
    <source>
        <dbReference type="EMBL" id="MBC9929232.1"/>
    </source>
</evidence>
<sequence>MKTFMRLKNKWWLLIAVLAVSCKKDSTDGFLSPALKYTNPSIKVAVGASLIQSGAMVTDESTKPLVFSIEAIRTEDGKVADKVMAYKVDTYFWQAEYTGKEKTVEEINKKRTKVNRPAIDINPENGNIVIYPEASDTTQLTKGKYIIDVKVKNSGGEVLIKSALTIDVSYALPYYYKFSGVDGNLTGIDVTFDRQQPTGNKILVYVQKKDGSPVDPKLLTGYDYSNTPGVVDLKDWHNLGLNNPTKYTAFPDHLELEIAGFPLPFVAGQVLTIDMYNNGEINGKYFNYWFNMAILKEGVWVVTIKLKYNG</sequence>
<dbReference type="InterPro" id="IPR032173">
    <property type="entry name" value="DUF5007"/>
</dbReference>